<evidence type="ECO:0000313" key="2">
    <source>
        <dbReference type="EMBL" id="CAH2763210.1"/>
    </source>
</evidence>
<dbReference type="EMBL" id="OW659477">
    <property type="protein sequence ID" value="CAH2763210.1"/>
    <property type="molecule type" value="Genomic_DNA"/>
</dbReference>
<protein>
    <submittedName>
        <fullName evidence="2">PD-(D/E)XK motif protein</fullName>
    </submittedName>
</protein>
<sequence>MTIVDEIRENFASQFSHGLRTIKTADEKSWTIRESNYYGVAIMNINNLEINEQFSNVRLFSSEFQINGGERINLLILSSELNHLRNEFAIICAQFLEPGENKENRILLQTEPFEWWKKWRDLLGNSIKHKKVYDVIGELYCALFLLESKEKNLIWQGPSMNSHDIETETISLDVKTTLIKYAETVTISGQFQLQSNKTLYIYMCKLEESSKGNSIDDLLELIVTAGGRRSDYEEKISQLGYRHGSRDRKIKYRKLEGKRYLVDTAFPAITPSSFVSGKIPDNITKIEYTIDLVGIPNEIW</sequence>
<evidence type="ECO:0000313" key="1">
    <source>
        <dbReference type="EMBL" id="CAH2763175.1"/>
    </source>
</evidence>
<proteinExistence type="predicted"/>
<accession>A0AAU9VKK3</accession>
<dbReference type="Proteomes" id="UP001154111">
    <property type="component" value="Chromosome"/>
</dbReference>
<dbReference type="InterPro" id="IPR025534">
    <property type="entry name" value="DUF4420"/>
</dbReference>
<name>A0AAU9VKK3_9FIRM</name>
<dbReference type="Proteomes" id="UP001154095">
    <property type="component" value="Chromosome"/>
</dbReference>
<gene>
    <name evidence="2" type="ORF">ERYAMS2_01613</name>
    <name evidence="1" type="ORF">ERYAMS_01318</name>
</gene>
<dbReference type="AlphaFoldDB" id="A0AAU9VKK3"/>
<organism evidence="2 4">
    <name type="scientific">Erysipelothrix amsterdamensis</name>
    <dbReference type="NCBI Taxonomy" id="2929157"/>
    <lineage>
        <taxon>Bacteria</taxon>
        <taxon>Bacillati</taxon>
        <taxon>Bacillota</taxon>
        <taxon>Erysipelotrichia</taxon>
        <taxon>Erysipelotrichales</taxon>
        <taxon>Erysipelotrichaceae</taxon>
        <taxon>Erysipelothrix</taxon>
    </lineage>
</organism>
<reference evidence="2" key="1">
    <citation type="submission" date="2022-04" db="EMBL/GenBank/DDBJ databases">
        <authorList>
            <person name="Forde T."/>
        </authorList>
    </citation>
    <scope>NUCLEOTIDE SEQUENCE</scope>
    <source>
        <strain evidence="2">A18Y016a</strain>
        <strain evidence="1">A18Y020d</strain>
    </source>
</reference>
<evidence type="ECO:0000313" key="4">
    <source>
        <dbReference type="Proteomes" id="UP001154111"/>
    </source>
</evidence>
<evidence type="ECO:0000313" key="3">
    <source>
        <dbReference type="Proteomes" id="UP001154095"/>
    </source>
</evidence>
<dbReference type="EMBL" id="OW659496">
    <property type="protein sequence ID" value="CAH2763175.1"/>
    <property type="molecule type" value="Genomic_DNA"/>
</dbReference>
<dbReference type="RefSeq" id="WP_254006724.1">
    <property type="nucleotide sequence ID" value="NZ_OW659477.1"/>
</dbReference>
<dbReference type="Pfam" id="PF14390">
    <property type="entry name" value="DUF4420"/>
    <property type="match status" value="1"/>
</dbReference>
<keyword evidence="3" id="KW-1185">Reference proteome</keyword>